<feature type="domain" description="Thiamine pyrophosphate enzyme TPP-binding" evidence="2">
    <location>
        <begin position="77"/>
        <end position="214"/>
    </location>
</feature>
<gene>
    <name evidence="3" type="ORF">LCGC14_1418150</name>
</gene>
<evidence type="ECO:0000313" key="3">
    <source>
        <dbReference type="EMBL" id="KKM72677.1"/>
    </source>
</evidence>
<name>A0A0F9MTW1_9ZZZZ</name>
<keyword evidence="1" id="KW-0560">Oxidoreductase</keyword>
<dbReference type="InterPro" id="IPR011766">
    <property type="entry name" value="TPP_enzyme_TPP-bd"/>
</dbReference>
<dbReference type="PANTHER" id="PTHR42897">
    <property type="entry name" value="PYRUVATE SYNTHASE SUBUNIT PORB"/>
    <property type="match status" value="1"/>
</dbReference>
<evidence type="ECO:0000256" key="1">
    <source>
        <dbReference type="ARBA" id="ARBA00023002"/>
    </source>
</evidence>
<proteinExistence type="predicted"/>
<dbReference type="SUPFAM" id="SSF52518">
    <property type="entry name" value="Thiamin diphosphate-binding fold (THDP-binding)"/>
    <property type="match status" value="1"/>
</dbReference>
<dbReference type="InterPro" id="IPR029061">
    <property type="entry name" value="THDP-binding"/>
</dbReference>
<sequence length="315" mass="34621">MVSLKDVLENEACHEEYFLPGNACCAGCGLEIALRWAMKALGPNTALVTPASCLNVVIGLYPKTAPTFPFINMAFAAGAAAGTGFSAAFKAKAHKYPDQVWKEMTTLVFAGDGGTTDIGLQGLSGAAERNTNLIYVCYDNEAYMNTGIQRSSSTPHGAVTTTTPFGKERYKKNVPAIMAAHEIPYVATCSISDPLDIYEKFKKAQSIQGCKYIQIFSPCPPGWGYLAEDSIELARLAVKTGLWILYEIENGVMKLSKKSKALIDPSKRLPIIEYVSKQKRFASISEKTLVEIQNRIEHDWERVQVELSFQEQNPK</sequence>
<reference evidence="3" key="1">
    <citation type="journal article" date="2015" name="Nature">
        <title>Complex archaea that bridge the gap between prokaryotes and eukaryotes.</title>
        <authorList>
            <person name="Spang A."/>
            <person name="Saw J.H."/>
            <person name="Jorgensen S.L."/>
            <person name="Zaremba-Niedzwiedzka K."/>
            <person name="Martijn J."/>
            <person name="Lind A.E."/>
            <person name="van Eijk R."/>
            <person name="Schleper C."/>
            <person name="Guy L."/>
            <person name="Ettema T.J."/>
        </authorList>
    </citation>
    <scope>NUCLEOTIDE SEQUENCE</scope>
</reference>
<dbReference type="PANTHER" id="PTHR42897:SF1">
    <property type="entry name" value="2-OXOACID OXIDOREDUCTASE (FERREDOXIN)"/>
    <property type="match status" value="1"/>
</dbReference>
<dbReference type="Pfam" id="PF02775">
    <property type="entry name" value="TPP_enzyme_C"/>
    <property type="match status" value="1"/>
</dbReference>
<comment type="caution">
    <text evidence="3">The sequence shown here is derived from an EMBL/GenBank/DDBJ whole genome shotgun (WGS) entry which is preliminary data.</text>
</comment>
<evidence type="ECO:0000259" key="2">
    <source>
        <dbReference type="Pfam" id="PF02775"/>
    </source>
</evidence>
<dbReference type="AlphaFoldDB" id="A0A0F9MTW1"/>
<dbReference type="GO" id="GO:0030976">
    <property type="term" value="F:thiamine pyrophosphate binding"/>
    <property type="evidence" value="ECO:0007669"/>
    <property type="project" value="InterPro"/>
</dbReference>
<dbReference type="EMBL" id="LAZR01009424">
    <property type="protein sequence ID" value="KKM72677.1"/>
    <property type="molecule type" value="Genomic_DNA"/>
</dbReference>
<protein>
    <recommendedName>
        <fullName evidence="2">Thiamine pyrophosphate enzyme TPP-binding domain-containing protein</fullName>
    </recommendedName>
</protein>
<dbReference type="Gene3D" id="3.40.50.970">
    <property type="match status" value="1"/>
</dbReference>
<organism evidence="3">
    <name type="scientific">marine sediment metagenome</name>
    <dbReference type="NCBI Taxonomy" id="412755"/>
    <lineage>
        <taxon>unclassified sequences</taxon>
        <taxon>metagenomes</taxon>
        <taxon>ecological metagenomes</taxon>
    </lineage>
</organism>
<dbReference type="GO" id="GO:0016491">
    <property type="term" value="F:oxidoreductase activity"/>
    <property type="evidence" value="ECO:0007669"/>
    <property type="project" value="UniProtKB-KW"/>
</dbReference>
<accession>A0A0F9MTW1</accession>
<dbReference type="InterPro" id="IPR051479">
    <property type="entry name" value="PorB-like"/>
</dbReference>
<dbReference type="CDD" id="cd03376">
    <property type="entry name" value="TPP_PFOR_porB_like"/>
    <property type="match status" value="1"/>
</dbReference>